<protein>
    <recommendedName>
        <fullName evidence="5">FAD-binding domain-containing protein</fullName>
    </recommendedName>
</protein>
<evidence type="ECO:0000256" key="2">
    <source>
        <dbReference type="ARBA" id="ARBA00022630"/>
    </source>
</evidence>
<keyword evidence="4" id="KW-1133">Transmembrane helix</keyword>
<sequence>MTTASSRGKDVDMPAERTSVLIAGGSMVGLSAALFLARQGIDTLLVERHENISQHPRAQATSPRTMELLRPLGLEPEVRAAETPNARYGNILQVESLAGAERGWFDGPFRTEQNGVSATGWTLIGQDRLEPILAKHAVAAGADLRFGTELLSCQQDSDGVDAVLRNPDGTETTVRADYLIAADGNRSAIRTNLGIGTHGRDVFGRQMIILFRADLTEHVAGREFFLCFVSNSEVHGVLGQLGATDADRWCLALSLQPGERHESYTPERCAELIRSAVGNPDIAVTVDNVDSWEIAARVADRFRDRRIFLAGDSAHIMPPTGGFGGNFGVQDAHNLAWKLAMVLKGAAGPDLLDTYERERLPLADVVAEQGVIRYLQRSGLDEAAAARHRPESTVLFGHNYSAADAELDVLLEDPTEPSARPGTRAPDLTLRRDDEEISVHDLMLGGFVLLAADGRWREAASTATARTGVDIDAKILGSDVQPAGDTSFTDRYQVGDQGAVLIRPDGFIAWRSADLPADPAGTLTSELRRTLWRVTEPESALR</sequence>
<accession>A0A563ERX4</accession>
<feature type="domain" description="FAD-binding" evidence="5">
    <location>
        <begin position="17"/>
        <end position="367"/>
    </location>
</feature>
<name>A0A563ERX4_9PSEU</name>
<dbReference type="SUPFAM" id="SSF51905">
    <property type="entry name" value="FAD/NAD(P)-binding domain"/>
    <property type="match status" value="1"/>
</dbReference>
<comment type="caution">
    <text evidence="6">The sequence shown here is derived from an EMBL/GenBank/DDBJ whole genome shotgun (WGS) entry which is preliminary data.</text>
</comment>
<evidence type="ECO:0000313" key="6">
    <source>
        <dbReference type="EMBL" id="TWP50403.1"/>
    </source>
</evidence>
<dbReference type="EMBL" id="VOBR01000012">
    <property type="protein sequence ID" value="TWP50403.1"/>
    <property type="molecule type" value="Genomic_DNA"/>
</dbReference>
<evidence type="ECO:0000313" key="7">
    <source>
        <dbReference type="Proteomes" id="UP000316639"/>
    </source>
</evidence>
<dbReference type="PANTHER" id="PTHR43004:SF19">
    <property type="entry name" value="BINDING MONOOXYGENASE, PUTATIVE (JCVI)-RELATED"/>
    <property type="match status" value="1"/>
</dbReference>
<evidence type="ECO:0000259" key="5">
    <source>
        <dbReference type="Pfam" id="PF01494"/>
    </source>
</evidence>
<evidence type="ECO:0000256" key="3">
    <source>
        <dbReference type="ARBA" id="ARBA00022827"/>
    </source>
</evidence>
<feature type="transmembrane region" description="Helical" evidence="4">
    <location>
        <begin position="20"/>
        <end position="37"/>
    </location>
</feature>
<evidence type="ECO:0000256" key="1">
    <source>
        <dbReference type="ARBA" id="ARBA00001974"/>
    </source>
</evidence>
<dbReference type="Gene3D" id="3.50.50.60">
    <property type="entry name" value="FAD/NAD(P)-binding domain"/>
    <property type="match status" value="1"/>
</dbReference>
<gene>
    <name evidence="6" type="ORF">FKR81_19680</name>
</gene>
<dbReference type="Pfam" id="PF01494">
    <property type="entry name" value="FAD_binding_3"/>
    <property type="match status" value="1"/>
</dbReference>
<dbReference type="Proteomes" id="UP000316639">
    <property type="component" value="Unassembled WGS sequence"/>
</dbReference>
<dbReference type="Gene3D" id="3.40.30.120">
    <property type="match status" value="1"/>
</dbReference>
<dbReference type="InterPro" id="IPR050641">
    <property type="entry name" value="RIFMO-like"/>
</dbReference>
<dbReference type="GO" id="GO:0071949">
    <property type="term" value="F:FAD binding"/>
    <property type="evidence" value="ECO:0007669"/>
    <property type="project" value="InterPro"/>
</dbReference>
<keyword evidence="4" id="KW-0472">Membrane</keyword>
<dbReference type="InterPro" id="IPR036188">
    <property type="entry name" value="FAD/NAD-bd_sf"/>
</dbReference>
<dbReference type="AlphaFoldDB" id="A0A563ERX4"/>
<reference evidence="6 7" key="1">
    <citation type="submission" date="2019-07" db="EMBL/GenBank/DDBJ databases">
        <title>Lentzea xizangensis sp. nov., isolated from Qinghai-Tibetan Plateau Soils.</title>
        <authorList>
            <person name="Huang J."/>
        </authorList>
    </citation>
    <scope>NUCLEOTIDE SEQUENCE [LARGE SCALE GENOMIC DNA]</scope>
    <source>
        <strain evidence="6 7">FXJ1.1311</strain>
    </source>
</reference>
<evidence type="ECO:0000256" key="4">
    <source>
        <dbReference type="SAM" id="Phobius"/>
    </source>
</evidence>
<dbReference type="RefSeq" id="WP_146353565.1">
    <property type="nucleotide sequence ID" value="NZ_VOBR01000012.1"/>
</dbReference>
<dbReference type="Gene3D" id="3.30.9.10">
    <property type="entry name" value="D-Amino Acid Oxidase, subunit A, domain 2"/>
    <property type="match status" value="1"/>
</dbReference>
<dbReference type="PANTHER" id="PTHR43004">
    <property type="entry name" value="TRK SYSTEM POTASSIUM UPTAKE PROTEIN"/>
    <property type="match status" value="1"/>
</dbReference>
<keyword evidence="3" id="KW-0274">FAD</keyword>
<dbReference type="InterPro" id="IPR002938">
    <property type="entry name" value="FAD-bd"/>
</dbReference>
<dbReference type="OrthoDB" id="4246007at2"/>
<keyword evidence="4" id="KW-0812">Transmembrane</keyword>
<keyword evidence="7" id="KW-1185">Reference proteome</keyword>
<dbReference type="GO" id="GO:0016709">
    <property type="term" value="F:oxidoreductase activity, acting on paired donors, with incorporation or reduction of molecular oxygen, NAD(P)H as one donor, and incorporation of one atom of oxygen"/>
    <property type="evidence" value="ECO:0007669"/>
    <property type="project" value="UniProtKB-ARBA"/>
</dbReference>
<dbReference type="PRINTS" id="PR00420">
    <property type="entry name" value="RNGMNOXGNASE"/>
</dbReference>
<proteinExistence type="predicted"/>
<keyword evidence="2" id="KW-0285">Flavoprotein</keyword>
<dbReference type="Pfam" id="PF21274">
    <property type="entry name" value="Rng_hyd_C"/>
    <property type="match status" value="1"/>
</dbReference>
<comment type="cofactor">
    <cofactor evidence="1">
        <name>FAD</name>
        <dbReference type="ChEBI" id="CHEBI:57692"/>
    </cofactor>
</comment>
<organism evidence="6 7">
    <name type="scientific">Lentzea tibetensis</name>
    <dbReference type="NCBI Taxonomy" id="2591470"/>
    <lineage>
        <taxon>Bacteria</taxon>
        <taxon>Bacillati</taxon>
        <taxon>Actinomycetota</taxon>
        <taxon>Actinomycetes</taxon>
        <taxon>Pseudonocardiales</taxon>
        <taxon>Pseudonocardiaceae</taxon>
        <taxon>Lentzea</taxon>
    </lineage>
</organism>